<dbReference type="RefSeq" id="WP_248251243.1">
    <property type="nucleotide sequence ID" value="NZ_JAIWJX010000002.1"/>
</dbReference>
<accession>A0A9X2BBH8</accession>
<feature type="signal peptide" evidence="1">
    <location>
        <begin position="1"/>
        <end position="23"/>
    </location>
</feature>
<dbReference type="GO" id="GO:0008081">
    <property type="term" value="F:phosphoric diester hydrolase activity"/>
    <property type="evidence" value="ECO:0007669"/>
    <property type="project" value="InterPro"/>
</dbReference>
<dbReference type="CDD" id="cd08567">
    <property type="entry name" value="GDPD_SpGDE_like"/>
    <property type="match status" value="1"/>
</dbReference>
<reference evidence="3" key="1">
    <citation type="submission" date="2021-09" db="EMBL/GenBank/DDBJ databases">
        <title>Genome analysis of Fictibacillus sp. KIGAM418 isolated from marine sediment.</title>
        <authorList>
            <person name="Seo M.-J."/>
            <person name="Cho E.-S."/>
            <person name="Hwang C.Y."/>
        </authorList>
    </citation>
    <scope>NUCLEOTIDE SEQUENCE</scope>
    <source>
        <strain evidence="3">KIGAM418</strain>
    </source>
</reference>
<dbReference type="Gene3D" id="3.20.20.190">
    <property type="entry name" value="Phosphatidylinositol (PI) phosphodiesterase"/>
    <property type="match status" value="1"/>
</dbReference>
<evidence type="ECO:0000259" key="2">
    <source>
        <dbReference type="PROSITE" id="PS51704"/>
    </source>
</evidence>
<dbReference type="InterPro" id="IPR017946">
    <property type="entry name" value="PLC-like_Pdiesterase_TIM-brl"/>
</dbReference>
<protein>
    <submittedName>
        <fullName evidence="3">Glycerophosphodiester phosphodiesterase</fullName>
    </submittedName>
</protein>
<dbReference type="PROSITE" id="PS51704">
    <property type="entry name" value="GP_PDE"/>
    <property type="match status" value="1"/>
</dbReference>
<dbReference type="AlphaFoldDB" id="A0A9X2BBH8"/>
<dbReference type="GO" id="GO:0006629">
    <property type="term" value="P:lipid metabolic process"/>
    <property type="evidence" value="ECO:0007669"/>
    <property type="project" value="InterPro"/>
</dbReference>
<name>A0A9X2BBH8_9BACL</name>
<dbReference type="Pfam" id="PF03009">
    <property type="entry name" value="GDPD"/>
    <property type="match status" value="1"/>
</dbReference>
<dbReference type="PANTHER" id="PTHR46211:SF14">
    <property type="entry name" value="GLYCEROPHOSPHODIESTER PHOSPHODIESTERASE"/>
    <property type="match status" value="1"/>
</dbReference>
<dbReference type="Proteomes" id="UP001139011">
    <property type="component" value="Unassembled WGS sequence"/>
</dbReference>
<proteinExistence type="predicted"/>
<keyword evidence="1" id="KW-0732">Signal</keyword>
<dbReference type="SUPFAM" id="SSF51695">
    <property type="entry name" value="PLC-like phosphodiesterases"/>
    <property type="match status" value="1"/>
</dbReference>
<organism evidence="3 4">
    <name type="scientific">Fictibacillus marinisediminis</name>
    <dbReference type="NCBI Taxonomy" id="2878389"/>
    <lineage>
        <taxon>Bacteria</taxon>
        <taxon>Bacillati</taxon>
        <taxon>Bacillota</taxon>
        <taxon>Bacilli</taxon>
        <taxon>Bacillales</taxon>
        <taxon>Fictibacillaceae</taxon>
        <taxon>Fictibacillus</taxon>
    </lineage>
</organism>
<keyword evidence="4" id="KW-1185">Reference proteome</keyword>
<dbReference type="InterPro" id="IPR030395">
    <property type="entry name" value="GP_PDE_dom"/>
</dbReference>
<comment type="caution">
    <text evidence="3">The sequence shown here is derived from an EMBL/GenBank/DDBJ whole genome shotgun (WGS) entry which is preliminary data.</text>
</comment>
<feature type="chain" id="PRO_5040873629" evidence="1">
    <location>
        <begin position="24"/>
        <end position="361"/>
    </location>
</feature>
<evidence type="ECO:0000313" key="4">
    <source>
        <dbReference type="Proteomes" id="UP001139011"/>
    </source>
</evidence>
<gene>
    <name evidence="3" type="ORF">LCY76_02090</name>
</gene>
<evidence type="ECO:0000313" key="3">
    <source>
        <dbReference type="EMBL" id="MCK6255416.1"/>
    </source>
</evidence>
<feature type="domain" description="GP-PDE" evidence="2">
    <location>
        <begin position="43"/>
        <end position="345"/>
    </location>
</feature>
<evidence type="ECO:0000256" key="1">
    <source>
        <dbReference type="SAM" id="SignalP"/>
    </source>
</evidence>
<sequence>MTRKKVILATIAAVMVSSLSSLGMGQTVSAAEQNGSNFGPEGFDLQAHRGGMGLTVESTIASFSHALELGVSTLELDVQITQDHKAVVTHDRKISSGNCKDTKPAYTGDPEYPYVGKYIKDLTLKQIRTLDCGSTTKPQFPGQVTSPGAKMPLLTEIFDLVKRYKADNVWMNIETKVEAGAPEETAPREEFVQTVARQVREAGMLNRVSIQSFDWGSLMRMREVEPSLPLVALTNGPQFLQPGQPGASPWLGGIDIDDFNGDLVAAAHSFGANAISPVHGFPQDGKVTDDNYEPYVTKQMVEKAHKAGMKVIPWTVDDKPTMNKLFNDGVDGMITDYPDRLREVMAEHGLELPTKYPAPTK</sequence>
<dbReference type="EMBL" id="JAIWJX010000002">
    <property type="protein sequence ID" value="MCK6255416.1"/>
    <property type="molecule type" value="Genomic_DNA"/>
</dbReference>
<dbReference type="PANTHER" id="PTHR46211">
    <property type="entry name" value="GLYCEROPHOSPHORYL DIESTER PHOSPHODIESTERASE"/>
    <property type="match status" value="1"/>
</dbReference>